<dbReference type="AlphaFoldDB" id="A0A1J5S382"/>
<dbReference type="InterPro" id="IPR036526">
    <property type="entry name" value="C-N_Hydrolase_sf"/>
</dbReference>
<dbReference type="Pfam" id="PF00795">
    <property type="entry name" value="CN_hydrolase"/>
    <property type="match status" value="1"/>
</dbReference>
<dbReference type="InterPro" id="IPR001110">
    <property type="entry name" value="UPF0012_CS"/>
</dbReference>
<feature type="domain" description="CN hydrolase" evidence="2">
    <location>
        <begin position="9"/>
        <end position="256"/>
    </location>
</feature>
<dbReference type="EC" id="3.5.1.111" evidence="3"/>
<accession>A0A1J5S382</accession>
<dbReference type="PANTHER" id="PTHR23088:SF27">
    <property type="entry name" value="DEAMINATED GLUTATHIONE AMIDASE"/>
    <property type="match status" value="1"/>
</dbReference>
<proteinExistence type="predicted"/>
<dbReference type="PANTHER" id="PTHR23088">
    <property type="entry name" value="NITRILASE-RELATED"/>
    <property type="match status" value="1"/>
</dbReference>
<evidence type="ECO:0000256" key="1">
    <source>
        <dbReference type="ARBA" id="ARBA00022801"/>
    </source>
</evidence>
<dbReference type="InterPro" id="IPR045254">
    <property type="entry name" value="Nit1/2_C-N_Hydrolase"/>
</dbReference>
<dbReference type="InterPro" id="IPR003010">
    <property type="entry name" value="C-N_Hydrolase"/>
</dbReference>
<dbReference type="Gene3D" id="3.60.110.10">
    <property type="entry name" value="Carbon-nitrogen hydrolase"/>
    <property type="match status" value="1"/>
</dbReference>
<comment type="caution">
    <text evidence="3">The sequence shown here is derived from an EMBL/GenBank/DDBJ whole genome shotgun (WGS) entry which is preliminary data.</text>
</comment>
<sequence length="287" mass="30638">MISGGAARFKAACLQVNAGTDMADNIQAAAALACDARAAGAGLVLMPENVAMMEWGRQKIIGQARPEDAHPALAAFRELARETGLWLHCGSLAVLLENGRVANRTLMLDPRGDIVARYDKIHMFDVDLGGGESYRESATFQPGEQAVTVGLPWGTLGLSICYDLRFPHLFRGLAKAGADFLTVPAAFTRTTGKAHWHVLLRARAIETGCFVFAPAQCGEHAGGRQTFGHSLIISPWGTVLADGGEQPGYVMAEIDPAEVAAARGKVPSLRHDRPYSDAETCAPLTRM</sequence>
<reference evidence="3" key="1">
    <citation type="submission" date="2016-10" db="EMBL/GenBank/DDBJ databases">
        <title>Sequence of Gallionella enrichment culture.</title>
        <authorList>
            <person name="Poehlein A."/>
            <person name="Muehling M."/>
            <person name="Daniel R."/>
        </authorList>
    </citation>
    <scope>NUCLEOTIDE SEQUENCE</scope>
</reference>
<keyword evidence="1 3" id="KW-0378">Hydrolase</keyword>
<dbReference type="CDD" id="cd07572">
    <property type="entry name" value="nit"/>
    <property type="match status" value="1"/>
</dbReference>
<dbReference type="PROSITE" id="PS01227">
    <property type="entry name" value="UPF0012"/>
    <property type="match status" value="1"/>
</dbReference>
<organism evidence="3">
    <name type="scientific">mine drainage metagenome</name>
    <dbReference type="NCBI Taxonomy" id="410659"/>
    <lineage>
        <taxon>unclassified sequences</taxon>
        <taxon>metagenomes</taxon>
        <taxon>ecological metagenomes</taxon>
    </lineage>
</organism>
<dbReference type="EMBL" id="MLJW01000179">
    <property type="protein sequence ID" value="OIQ94789.1"/>
    <property type="molecule type" value="Genomic_DNA"/>
</dbReference>
<evidence type="ECO:0000313" key="3">
    <source>
        <dbReference type="EMBL" id="OIQ94789.1"/>
    </source>
</evidence>
<dbReference type="GO" id="GO:0106008">
    <property type="term" value="F:2-oxoglutaramate amidase activity"/>
    <property type="evidence" value="ECO:0007669"/>
    <property type="project" value="UniProtKB-EC"/>
</dbReference>
<dbReference type="SUPFAM" id="SSF56317">
    <property type="entry name" value="Carbon-nitrogen hydrolase"/>
    <property type="match status" value="1"/>
</dbReference>
<gene>
    <name evidence="3" type="ORF">GALL_232450</name>
</gene>
<dbReference type="PROSITE" id="PS50263">
    <property type="entry name" value="CN_HYDROLASE"/>
    <property type="match status" value="1"/>
</dbReference>
<name>A0A1J5S382_9ZZZZ</name>
<evidence type="ECO:0000259" key="2">
    <source>
        <dbReference type="PROSITE" id="PS50263"/>
    </source>
</evidence>
<protein>
    <submittedName>
        <fullName evidence="3">2-oxoglutaramate amidase</fullName>
        <ecNumber evidence="3">3.5.1.111</ecNumber>
    </submittedName>
</protein>